<dbReference type="PANTHER" id="PTHR35535">
    <property type="entry name" value="HEAT SHOCK PROTEIN HSLJ"/>
    <property type="match status" value="1"/>
</dbReference>
<keyword evidence="4" id="KW-1185">Reference proteome</keyword>
<dbReference type="Proteomes" id="UP001567350">
    <property type="component" value="Unassembled WGS sequence"/>
</dbReference>
<dbReference type="InterPro" id="IPR053147">
    <property type="entry name" value="Hsp_HslJ-like"/>
</dbReference>
<dbReference type="PROSITE" id="PS51257">
    <property type="entry name" value="PROKAR_LIPOPROTEIN"/>
    <property type="match status" value="1"/>
</dbReference>
<evidence type="ECO:0000313" key="4">
    <source>
        <dbReference type="Proteomes" id="UP001567350"/>
    </source>
</evidence>
<evidence type="ECO:0000259" key="1">
    <source>
        <dbReference type="Pfam" id="PF03724"/>
    </source>
</evidence>
<dbReference type="Pfam" id="PF14302">
    <property type="entry name" value="DUF4377"/>
    <property type="match status" value="1"/>
</dbReference>
<organism evidence="3 4">
    <name type="scientific">Comamonas jiangduensis</name>
    <dbReference type="NCBI Taxonomy" id="1194168"/>
    <lineage>
        <taxon>Bacteria</taxon>
        <taxon>Pseudomonadati</taxon>
        <taxon>Pseudomonadota</taxon>
        <taxon>Betaproteobacteria</taxon>
        <taxon>Burkholderiales</taxon>
        <taxon>Comamonadaceae</taxon>
        <taxon>Comamonas</taxon>
    </lineage>
</organism>
<dbReference type="EMBL" id="JBGJLR010000016">
    <property type="protein sequence ID" value="MEZ2740411.1"/>
    <property type="molecule type" value="Genomic_DNA"/>
</dbReference>
<evidence type="ECO:0000259" key="2">
    <source>
        <dbReference type="Pfam" id="PF14302"/>
    </source>
</evidence>
<feature type="domain" description="DUF306" evidence="1">
    <location>
        <begin position="61"/>
        <end position="161"/>
    </location>
</feature>
<dbReference type="InterPro" id="IPR038670">
    <property type="entry name" value="HslJ-like_sf"/>
</dbReference>
<dbReference type="InterPro" id="IPR005184">
    <property type="entry name" value="DUF306_Meta_HslJ"/>
</dbReference>
<proteinExistence type="predicted"/>
<reference evidence="3 4" key="1">
    <citation type="submission" date="2024-08" db="EMBL/GenBank/DDBJ databases">
        <authorList>
            <person name="Feng Z."/>
            <person name="Ronholm J."/>
        </authorList>
    </citation>
    <scope>NUCLEOTIDE SEQUENCE [LARGE SCALE GENOMIC DNA]</scope>
    <source>
        <strain evidence="3 4">4-AB0-8</strain>
    </source>
</reference>
<evidence type="ECO:0000313" key="3">
    <source>
        <dbReference type="EMBL" id="MEZ2740411.1"/>
    </source>
</evidence>
<comment type="caution">
    <text evidence="3">The sequence shown here is derived from an EMBL/GenBank/DDBJ whole genome shotgun (WGS) entry which is preliminary data.</text>
</comment>
<feature type="domain" description="DUF4377" evidence="2">
    <location>
        <begin position="180"/>
        <end position="264"/>
    </location>
</feature>
<dbReference type="Gene3D" id="2.40.128.270">
    <property type="match status" value="1"/>
</dbReference>
<protein>
    <submittedName>
        <fullName evidence="3">META domain-containing protein</fullName>
    </submittedName>
</protein>
<dbReference type="RefSeq" id="WP_370893243.1">
    <property type="nucleotide sequence ID" value="NZ_JBGJLR010000016.1"/>
</dbReference>
<dbReference type="Pfam" id="PF03724">
    <property type="entry name" value="META"/>
    <property type="match status" value="1"/>
</dbReference>
<gene>
    <name evidence="3" type="ORF">ACBP88_13300</name>
</gene>
<accession>A0ABV4IGT6</accession>
<name>A0ABV4IGT6_9BURK</name>
<sequence>MLSLKSLGLACALGTTMLVGCTTHSADLKKPAQAGKATTTLQSHRWELQQALTSLSTPDPQWQILASNGKPARTIGVNFSADQRISVDRLCNTLMGSYSTQGEYIQISRLAATMMACNDNALMELEQNVAQQLPKAQTWKVMDGLAPTLELKFEGGASWQFKGTPTHETLYGNSQRIFLEVAPQKVACNHPLMPNAQCLRVREIQYSSQGIKQSVGEWQNYYGSIEGYTHQDGVRNVLRIKRFTRDQGPADASKHIDVLDMTVESEIVR</sequence>
<dbReference type="InterPro" id="IPR025485">
    <property type="entry name" value="DUF4377"/>
</dbReference>
<dbReference type="PANTHER" id="PTHR35535:SF1">
    <property type="entry name" value="HEAT SHOCK PROTEIN HSLJ"/>
    <property type="match status" value="1"/>
</dbReference>